<proteinExistence type="predicted"/>
<keyword evidence="1" id="KW-0812">Transmembrane</keyword>
<dbReference type="RefSeq" id="WP_189938792.1">
    <property type="nucleotide sequence ID" value="NZ_BNCD01000035.1"/>
</dbReference>
<organism evidence="2 3">
    <name type="scientific">Streptomyces sulfonofaciens</name>
    <dbReference type="NCBI Taxonomy" id="68272"/>
    <lineage>
        <taxon>Bacteria</taxon>
        <taxon>Bacillati</taxon>
        <taxon>Actinomycetota</taxon>
        <taxon>Actinomycetes</taxon>
        <taxon>Kitasatosporales</taxon>
        <taxon>Streptomycetaceae</taxon>
        <taxon>Streptomyces</taxon>
    </lineage>
</organism>
<dbReference type="EMBL" id="BNCD01000035">
    <property type="protein sequence ID" value="GHH88384.1"/>
    <property type="molecule type" value="Genomic_DNA"/>
</dbReference>
<keyword evidence="1" id="KW-1133">Transmembrane helix</keyword>
<dbReference type="AlphaFoldDB" id="A0A919GPE8"/>
<accession>A0A919GPE8</accession>
<comment type="caution">
    <text evidence="2">The sequence shown here is derived from an EMBL/GenBank/DDBJ whole genome shotgun (WGS) entry which is preliminary data.</text>
</comment>
<reference evidence="2" key="1">
    <citation type="journal article" date="2014" name="Int. J. Syst. Evol. Microbiol.">
        <title>Complete genome sequence of Corynebacterium casei LMG S-19264T (=DSM 44701T), isolated from a smear-ripened cheese.</title>
        <authorList>
            <consortium name="US DOE Joint Genome Institute (JGI-PGF)"/>
            <person name="Walter F."/>
            <person name="Albersmeier A."/>
            <person name="Kalinowski J."/>
            <person name="Ruckert C."/>
        </authorList>
    </citation>
    <scope>NUCLEOTIDE SEQUENCE</scope>
    <source>
        <strain evidence="2">JCM 5069</strain>
    </source>
</reference>
<keyword evidence="3" id="KW-1185">Reference proteome</keyword>
<gene>
    <name evidence="2" type="ORF">GCM10018793_67890</name>
</gene>
<keyword evidence="1" id="KW-0472">Membrane</keyword>
<evidence type="ECO:0000256" key="1">
    <source>
        <dbReference type="SAM" id="Phobius"/>
    </source>
</evidence>
<protein>
    <submittedName>
        <fullName evidence="2">Uncharacterized protein</fullName>
    </submittedName>
</protein>
<evidence type="ECO:0000313" key="2">
    <source>
        <dbReference type="EMBL" id="GHH88384.1"/>
    </source>
</evidence>
<name>A0A919GPE8_9ACTN</name>
<reference evidence="2" key="2">
    <citation type="submission" date="2020-09" db="EMBL/GenBank/DDBJ databases">
        <authorList>
            <person name="Sun Q."/>
            <person name="Ohkuma M."/>
        </authorList>
    </citation>
    <scope>NUCLEOTIDE SEQUENCE</scope>
    <source>
        <strain evidence="2">JCM 5069</strain>
    </source>
</reference>
<evidence type="ECO:0000313" key="3">
    <source>
        <dbReference type="Proteomes" id="UP000603708"/>
    </source>
</evidence>
<dbReference type="Proteomes" id="UP000603708">
    <property type="component" value="Unassembled WGS sequence"/>
</dbReference>
<feature type="transmembrane region" description="Helical" evidence="1">
    <location>
        <begin position="6"/>
        <end position="27"/>
    </location>
</feature>
<sequence>MSDTIAIALVTAVSTLLGVWFSGLVALRTTARQLEAQEKQRRGEHEEQRAARKRELRRQVYVQFLDESQALENALIQTWDHPLPQDCESIVNDLRTRLLRLRGIFHVLDLEGPPPVTEAARDVQIAAQRQIDQLETVARRARGQRTTNSLGIFAGAEWEACLRVSDSVRDELLRQARSALE</sequence>